<evidence type="ECO:0000313" key="13">
    <source>
        <dbReference type="Proteomes" id="UP000515163"/>
    </source>
</evidence>
<evidence type="ECO:0000256" key="8">
    <source>
        <dbReference type="PROSITE-ProRule" id="PRU00076"/>
    </source>
</evidence>
<feature type="chain" id="PRO_5028081473" evidence="10">
    <location>
        <begin position="23"/>
        <end position="203"/>
    </location>
</feature>
<dbReference type="KEGG" id="aten:116308429"/>
<dbReference type="Pfam" id="PF12947">
    <property type="entry name" value="EGF_3"/>
    <property type="match status" value="1"/>
</dbReference>
<evidence type="ECO:0000256" key="4">
    <source>
        <dbReference type="ARBA" id="ARBA00022729"/>
    </source>
</evidence>
<protein>
    <submittedName>
        <fullName evidence="14">Sushi, von Willebrand factor type A, EGF and pentraxin domain-containing protein 1-like</fullName>
    </submittedName>
</protein>
<dbReference type="Gene3D" id="2.10.25.10">
    <property type="entry name" value="Laminin"/>
    <property type="match status" value="1"/>
</dbReference>
<evidence type="ECO:0000313" key="14">
    <source>
        <dbReference type="RefSeq" id="XP_031574703.1"/>
    </source>
</evidence>
<dbReference type="SUPFAM" id="SSF57196">
    <property type="entry name" value="EGF/Laminin"/>
    <property type="match status" value="1"/>
</dbReference>
<feature type="signal peptide" evidence="10">
    <location>
        <begin position="1"/>
        <end position="22"/>
    </location>
</feature>
<keyword evidence="5" id="KW-0677">Repeat</keyword>
<feature type="domain" description="Sushi" evidence="12">
    <location>
        <begin position="31"/>
        <end position="88"/>
    </location>
</feature>
<accession>A0A6P8JAC1</accession>
<dbReference type="SMART" id="SM00179">
    <property type="entry name" value="EGF_CA"/>
    <property type="match status" value="1"/>
</dbReference>
<evidence type="ECO:0000256" key="5">
    <source>
        <dbReference type="ARBA" id="ARBA00022737"/>
    </source>
</evidence>
<evidence type="ECO:0000256" key="9">
    <source>
        <dbReference type="PROSITE-ProRule" id="PRU00302"/>
    </source>
</evidence>
<dbReference type="Proteomes" id="UP000515163">
    <property type="component" value="Unplaced"/>
</dbReference>
<dbReference type="PROSITE" id="PS50026">
    <property type="entry name" value="EGF_3"/>
    <property type="match status" value="1"/>
</dbReference>
<comment type="caution">
    <text evidence="8">Lacks conserved residue(s) required for the propagation of feature annotation.</text>
</comment>
<dbReference type="PROSITE" id="PS00010">
    <property type="entry name" value="ASX_HYDROXYL"/>
    <property type="match status" value="1"/>
</dbReference>
<reference evidence="14" key="1">
    <citation type="submission" date="2025-08" db="UniProtKB">
        <authorList>
            <consortium name="RefSeq"/>
        </authorList>
    </citation>
    <scope>IDENTIFICATION</scope>
    <source>
        <tissue evidence="14">Tentacle</tissue>
    </source>
</reference>
<keyword evidence="2 8" id="KW-0245">EGF-like domain</keyword>
<dbReference type="PROSITE" id="PS50923">
    <property type="entry name" value="SUSHI"/>
    <property type="match status" value="1"/>
</dbReference>
<evidence type="ECO:0000259" key="11">
    <source>
        <dbReference type="PROSITE" id="PS50026"/>
    </source>
</evidence>
<dbReference type="Gene3D" id="2.10.70.10">
    <property type="entry name" value="Complement Module, domain 1"/>
    <property type="match status" value="1"/>
</dbReference>
<evidence type="ECO:0000256" key="7">
    <source>
        <dbReference type="ARBA" id="ARBA00023180"/>
    </source>
</evidence>
<dbReference type="PROSITE" id="PS01186">
    <property type="entry name" value="EGF_2"/>
    <property type="match status" value="1"/>
</dbReference>
<dbReference type="SUPFAM" id="SSF57535">
    <property type="entry name" value="Complement control module/SCR domain"/>
    <property type="match status" value="1"/>
</dbReference>
<dbReference type="SMART" id="SM00032">
    <property type="entry name" value="CCP"/>
    <property type="match status" value="1"/>
</dbReference>
<dbReference type="AlphaFoldDB" id="A0A6P8JAC1"/>
<dbReference type="InterPro" id="IPR001881">
    <property type="entry name" value="EGF-like_Ca-bd_dom"/>
</dbReference>
<sequence>MLNLLHRGICVILLFLMQQTLRNTVEGWKTKGCENPGEIKRGYRVGTNFSSGATVEYFCDPGFRLVSGSRLRTCENGKWSGTSPRCRDLNECLQYDDPSYRARSNDVQTPEGYMCHPLATCLNSIGSFKCKCNAGYHGDGRECFPNYLYGMREFVMKRRNKLSAYACGTIVSRNTSRVRRIVGGKISKHGAWPWQAAIYYENG</sequence>
<keyword evidence="7" id="KW-0325">Glycoprotein</keyword>
<evidence type="ECO:0000256" key="10">
    <source>
        <dbReference type="SAM" id="SignalP"/>
    </source>
</evidence>
<keyword evidence="6 9" id="KW-1015">Disulfide bond</keyword>
<dbReference type="InterPro" id="IPR035976">
    <property type="entry name" value="Sushi/SCR/CCP_sf"/>
</dbReference>
<dbReference type="InterPro" id="IPR000742">
    <property type="entry name" value="EGF"/>
</dbReference>
<dbReference type="GO" id="GO:0005509">
    <property type="term" value="F:calcium ion binding"/>
    <property type="evidence" value="ECO:0007669"/>
    <property type="project" value="InterPro"/>
</dbReference>
<feature type="domain" description="EGF-like" evidence="11">
    <location>
        <begin position="106"/>
        <end position="144"/>
    </location>
</feature>
<dbReference type="CDD" id="cd00054">
    <property type="entry name" value="EGF_CA"/>
    <property type="match status" value="1"/>
</dbReference>
<dbReference type="InterPro" id="IPR009003">
    <property type="entry name" value="Peptidase_S1_PA"/>
</dbReference>
<evidence type="ECO:0000259" key="12">
    <source>
        <dbReference type="PROSITE" id="PS50923"/>
    </source>
</evidence>
<organism evidence="13 14">
    <name type="scientific">Actinia tenebrosa</name>
    <name type="common">Australian red waratah sea anemone</name>
    <dbReference type="NCBI Taxonomy" id="6105"/>
    <lineage>
        <taxon>Eukaryota</taxon>
        <taxon>Metazoa</taxon>
        <taxon>Cnidaria</taxon>
        <taxon>Anthozoa</taxon>
        <taxon>Hexacorallia</taxon>
        <taxon>Actiniaria</taxon>
        <taxon>Actiniidae</taxon>
        <taxon>Actinia</taxon>
    </lineage>
</organism>
<dbReference type="CDD" id="cd00033">
    <property type="entry name" value="CCP"/>
    <property type="match status" value="1"/>
</dbReference>
<dbReference type="FunFam" id="2.10.25.10:FF:000038">
    <property type="entry name" value="Fibrillin 2"/>
    <property type="match status" value="1"/>
</dbReference>
<keyword evidence="4 10" id="KW-0732">Signal</keyword>
<dbReference type="InterPro" id="IPR000436">
    <property type="entry name" value="Sushi_SCR_CCP_dom"/>
</dbReference>
<evidence type="ECO:0000256" key="3">
    <source>
        <dbReference type="ARBA" id="ARBA00022659"/>
    </source>
</evidence>
<keyword evidence="3 9" id="KW-0768">Sushi</keyword>
<dbReference type="OrthoDB" id="10012881at2759"/>
<dbReference type="InterPro" id="IPR024731">
    <property type="entry name" value="NELL2-like_EGF"/>
</dbReference>
<keyword evidence="13" id="KW-1185">Reference proteome</keyword>
<dbReference type="PANTHER" id="PTHR46393">
    <property type="entry name" value="SUSHI DOMAIN-CONTAINING PROTEIN"/>
    <property type="match status" value="1"/>
</dbReference>
<evidence type="ECO:0000256" key="6">
    <source>
        <dbReference type="ARBA" id="ARBA00023157"/>
    </source>
</evidence>
<dbReference type="InParanoid" id="A0A6P8JAC1"/>
<evidence type="ECO:0000256" key="1">
    <source>
        <dbReference type="ARBA" id="ARBA00006373"/>
    </source>
</evidence>
<proteinExistence type="inferred from homology"/>
<dbReference type="InterPro" id="IPR000152">
    <property type="entry name" value="EGF-type_Asp/Asn_hydroxyl_site"/>
</dbReference>
<dbReference type="PANTHER" id="PTHR46393:SF7">
    <property type="entry name" value="COMPLEMENT C2"/>
    <property type="match status" value="1"/>
</dbReference>
<evidence type="ECO:0000256" key="2">
    <source>
        <dbReference type="ARBA" id="ARBA00022536"/>
    </source>
</evidence>
<dbReference type="RefSeq" id="XP_031574703.1">
    <property type="nucleotide sequence ID" value="XM_031718843.1"/>
</dbReference>
<dbReference type="GeneID" id="116308429"/>
<feature type="disulfide bond" evidence="9">
    <location>
        <begin position="59"/>
        <end position="86"/>
    </location>
</feature>
<feature type="non-terminal residue" evidence="14">
    <location>
        <position position="203"/>
    </location>
</feature>
<name>A0A6P8JAC1_ACTTE</name>
<comment type="similarity">
    <text evidence="1">Belongs to the EGF domain peptide family.</text>
</comment>
<gene>
    <name evidence="14" type="primary">LOC116308429</name>
</gene>
<dbReference type="SUPFAM" id="SSF50494">
    <property type="entry name" value="Trypsin-like serine proteases"/>
    <property type="match status" value="1"/>
</dbReference>
<dbReference type="Pfam" id="PF00084">
    <property type="entry name" value="Sushi"/>
    <property type="match status" value="1"/>
</dbReference>